<feature type="compositionally biased region" description="Polar residues" evidence="4">
    <location>
        <begin position="187"/>
        <end position="199"/>
    </location>
</feature>
<dbReference type="PROSITE" id="PS50217">
    <property type="entry name" value="BZIP"/>
    <property type="match status" value="1"/>
</dbReference>
<evidence type="ECO:0000256" key="4">
    <source>
        <dbReference type="SAM" id="MobiDB-lite"/>
    </source>
</evidence>
<dbReference type="AlphaFoldDB" id="A0AAI9SZS6"/>
<dbReference type="SUPFAM" id="SSF111430">
    <property type="entry name" value="YAP1 redox domain"/>
    <property type="match status" value="1"/>
</dbReference>
<dbReference type="PROSITE" id="PS00036">
    <property type="entry name" value="BZIP_BASIC"/>
    <property type="match status" value="1"/>
</dbReference>
<dbReference type="GO" id="GO:0000976">
    <property type="term" value="F:transcription cis-regulatory region binding"/>
    <property type="evidence" value="ECO:0007669"/>
    <property type="project" value="InterPro"/>
</dbReference>
<dbReference type="Gene3D" id="1.10.238.100">
    <property type="entry name" value="YAP1 redox domain. Chain B"/>
    <property type="match status" value="1"/>
</dbReference>
<evidence type="ECO:0000259" key="5">
    <source>
        <dbReference type="PROSITE" id="PS50217"/>
    </source>
</evidence>
<proteinExistence type="predicted"/>
<sequence length="588" mass="65490">MTDIKRNYSHALASPSEEVEEDLVDSKKFHTKPGRKPIDTEPKSKRTAQNRAAQRAYRERKERKMKDLEDRVKMLEDENVKATTETDFLHAQVNILKNELAKYRGTTDFSDLELPQTVGHLTHPQSNKEYFSHHHHHHHNHNHNQKQNSDAIIDSTSTDTAKEATSNAPPTESKSTQSSVSGQSPQFSVSGKSPQSSRFSFGAPWSKDNLNFLKQQQGQRQKQGQGQRNDSSTTRPIDNGVDGPCPDLVSGSSTSTTPLDDNILVSPDSIPSSSNITSKNSNLEFAHNFEEQIDPFCSKLNEACGTKANPIPKQRRTMSGGVGNKNTTAAIANSKSTSISDITHFNSPFSNVSPNNQNYTSVSDQVNHDLTSDIFFNNLSDPSTDFNFNLIDNKHGGFELSDPLSFLNDNNFDASLAFQESVTSLPYKEQEVDPISLLTTEDSVYDFTNTNNGAVLDTSEINTNFSFNDFIKNSLPEKRESDNKTSSTTTRTAAAATLTKVGKDEEEYREEEEEEEEEEDDDENDVVPAPQETMKCSEIWDRITAHPRYTELDIDGLCAELKSKAKCSEKGVVINTSDVNELLSRTAK</sequence>
<dbReference type="InterPro" id="IPR004827">
    <property type="entry name" value="bZIP"/>
</dbReference>
<feature type="compositionally biased region" description="Polar residues" evidence="4">
    <location>
        <begin position="250"/>
        <end position="259"/>
    </location>
</feature>
<dbReference type="InterPro" id="IPR046347">
    <property type="entry name" value="bZIP_sf"/>
</dbReference>
<feature type="region of interest" description="Disordered" evidence="4">
    <location>
        <begin position="477"/>
        <end position="535"/>
    </location>
</feature>
<dbReference type="GO" id="GO:0001228">
    <property type="term" value="F:DNA-binding transcription activator activity, RNA polymerase II-specific"/>
    <property type="evidence" value="ECO:0007669"/>
    <property type="project" value="TreeGrafter"/>
</dbReference>
<dbReference type="Proteomes" id="UP001202479">
    <property type="component" value="Unassembled WGS sequence"/>
</dbReference>
<dbReference type="SMART" id="SM00338">
    <property type="entry name" value="BRLZ"/>
    <property type="match status" value="1"/>
</dbReference>
<dbReference type="GO" id="GO:0005737">
    <property type="term" value="C:cytoplasm"/>
    <property type="evidence" value="ECO:0007669"/>
    <property type="project" value="UniProtKB-SubCell"/>
</dbReference>
<evidence type="ECO:0000313" key="7">
    <source>
        <dbReference type="Proteomes" id="UP001202479"/>
    </source>
</evidence>
<dbReference type="FunFam" id="1.20.5.170:FF:000067">
    <property type="entry name" value="BZIP transcription factor"/>
    <property type="match status" value="1"/>
</dbReference>
<comment type="subcellular location">
    <subcellularLocation>
        <location evidence="2">Cytoplasm</location>
    </subcellularLocation>
    <subcellularLocation>
        <location evidence="1">Nucleus</location>
    </subcellularLocation>
</comment>
<feature type="compositionally biased region" description="Low complexity" evidence="4">
    <location>
        <begin position="485"/>
        <end position="499"/>
    </location>
</feature>
<keyword evidence="7" id="KW-1185">Reference proteome</keyword>
<dbReference type="InterPro" id="IPR023167">
    <property type="entry name" value="Yap1_redox_dom_sf"/>
</dbReference>
<evidence type="ECO:0000256" key="1">
    <source>
        <dbReference type="ARBA" id="ARBA00004123"/>
    </source>
</evidence>
<gene>
    <name evidence="6" type="ORF">KGF56_001058</name>
</gene>
<dbReference type="CDD" id="cd14688">
    <property type="entry name" value="bZIP_YAP"/>
    <property type="match status" value="1"/>
</dbReference>
<organism evidence="6 7">
    <name type="scientific">Candida oxycetoniae</name>
    <dbReference type="NCBI Taxonomy" id="497107"/>
    <lineage>
        <taxon>Eukaryota</taxon>
        <taxon>Fungi</taxon>
        <taxon>Dikarya</taxon>
        <taxon>Ascomycota</taxon>
        <taxon>Saccharomycotina</taxon>
        <taxon>Pichiomycetes</taxon>
        <taxon>Debaryomycetaceae</taxon>
        <taxon>Candida/Lodderomyces clade</taxon>
        <taxon>Candida</taxon>
    </lineage>
</organism>
<keyword evidence="3" id="KW-0539">Nucleus</keyword>
<dbReference type="PANTHER" id="PTHR40621">
    <property type="entry name" value="TRANSCRIPTION FACTOR KAPC-RELATED"/>
    <property type="match status" value="1"/>
</dbReference>
<dbReference type="GO" id="GO:0090575">
    <property type="term" value="C:RNA polymerase II transcription regulator complex"/>
    <property type="evidence" value="ECO:0007669"/>
    <property type="project" value="TreeGrafter"/>
</dbReference>
<feature type="region of interest" description="Disordered" evidence="4">
    <location>
        <begin position="157"/>
        <end position="275"/>
    </location>
</feature>
<protein>
    <recommendedName>
        <fullName evidence="5">BZIP domain-containing protein</fullName>
    </recommendedName>
</protein>
<evidence type="ECO:0000313" key="6">
    <source>
        <dbReference type="EMBL" id="KAI3406216.2"/>
    </source>
</evidence>
<dbReference type="GO" id="GO:0034599">
    <property type="term" value="P:cellular response to oxidative stress"/>
    <property type="evidence" value="ECO:0007669"/>
    <property type="project" value="UniProtKB-ARBA"/>
</dbReference>
<reference evidence="6" key="1">
    <citation type="journal article" date="2022" name="DNA Res.">
        <title>Genome analysis of five recently described species of the CUG-Ser clade uncovers Candida theae as a new hybrid lineage with pathogenic potential in the Candida parapsilosis species complex.</title>
        <authorList>
            <person name="Mixao V."/>
            <person name="Del Olmo V."/>
            <person name="Hegedusova E."/>
            <person name="Saus E."/>
            <person name="Pryszcz L."/>
            <person name="Cillingova A."/>
            <person name="Nosek J."/>
            <person name="Gabaldon T."/>
        </authorList>
    </citation>
    <scope>NUCLEOTIDE SEQUENCE</scope>
    <source>
        <strain evidence="6">CBS 10844</strain>
    </source>
</reference>
<dbReference type="GeneID" id="73378675"/>
<feature type="compositionally biased region" description="Low complexity" evidence="4">
    <location>
        <begin position="173"/>
        <end position="186"/>
    </location>
</feature>
<evidence type="ECO:0000256" key="3">
    <source>
        <dbReference type="ARBA" id="ARBA00023242"/>
    </source>
</evidence>
<feature type="compositionally biased region" description="Polar residues" evidence="4">
    <location>
        <begin position="157"/>
        <end position="172"/>
    </location>
</feature>
<accession>A0AAI9SZS6</accession>
<dbReference type="EMBL" id="JAHUZD010000025">
    <property type="protein sequence ID" value="KAI3406216.2"/>
    <property type="molecule type" value="Genomic_DNA"/>
</dbReference>
<comment type="caution">
    <text evidence="6">The sequence shown here is derived from an EMBL/GenBank/DDBJ whole genome shotgun (WGS) entry which is preliminary data.</text>
</comment>
<dbReference type="PANTHER" id="PTHR40621:SF6">
    <property type="entry name" value="AP-1-LIKE TRANSCRIPTION FACTOR YAP1-RELATED"/>
    <property type="match status" value="1"/>
</dbReference>
<evidence type="ECO:0000256" key="2">
    <source>
        <dbReference type="ARBA" id="ARBA00004496"/>
    </source>
</evidence>
<feature type="compositionally biased region" description="Basic and acidic residues" evidence="4">
    <location>
        <begin position="56"/>
        <end position="65"/>
    </location>
</feature>
<dbReference type="Pfam" id="PF08601">
    <property type="entry name" value="PAP1"/>
    <property type="match status" value="1"/>
</dbReference>
<feature type="domain" description="BZIP" evidence="5">
    <location>
        <begin position="40"/>
        <end position="103"/>
    </location>
</feature>
<dbReference type="InterPro" id="IPR013910">
    <property type="entry name" value="TF_PAP1"/>
</dbReference>
<feature type="region of interest" description="Disordered" evidence="4">
    <location>
        <begin position="1"/>
        <end position="65"/>
    </location>
</feature>
<dbReference type="Pfam" id="PF00170">
    <property type="entry name" value="bZIP_1"/>
    <property type="match status" value="1"/>
</dbReference>
<dbReference type="Gene3D" id="1.20.5.170">
    <property type="match status" value="1"/>
</dbReference>
<name>A0AAI9SZS6_9ASCO</name>
<dbReference type="SUPFAM" id="SSF57959">
    <property type="entry name" value="Leucine zipper domain"/>
    <property type="match status" value="1"/>
</dbReference>
<dbReference type="RefSeq" id="XP_049181961.1">
    <property type="nucleotide sequence ID" value="XM_049322140.1"/>
</dbReference>
<feature type="compositionally biased region" description="Low complexity" evidence="4">
    <location>
        <begin position="214"/>
        <end position="228"/>
    </location>
</feature>
<feature type="compositionally biased region" description="Acidic residues" evidence="4">
    <location>
        <begin position="504"/>
        <end position="525"/>
    </location>
</feature>
<dbReference type="InterPro" id="IPR050936">
    <property type="entry name" value="AP-1-like"/>
</dbReference>